<organism evidence="2 3">
    <name type="scientific">Actinacidiphila bryophytorum</name>
    <dbReference type="NCBI Taxonomy" id="1436133"/>
    <lineage>
        <taxon>Bacteria</taxon>
        <taxon>Bacillati</taxon>
        <taxon>Actinomycetota</taxon>
        <taxon>Actinomycetes</taxon>
        <taxon>Kitasatosporales</taxon>
        <taxon>Streptomycetaceae</taxon>
        <taxon>Actinacidiphila</taxon>
    </lineage>
</organism>
<name>A0A9W4EBZ2_9ACTN</name>
<feature type="region of interest" description="Disordered" evidence="1">
    <location>
        <begin position="69"/>
        <end position="119"/>
    </location>
</feature>
<keyword evidence="3" id="KW-1185">Reference proteome</keyword>
<evidence type="ECO:0000313" key="3">
    <source>
        <dbReference type="Proteomes" id="UP001153328"/>
    </source>
</evidence>
<dbReference type="AlphaFoldDB" id="A0A9W4EBZ2"/>
<feature type="compositionally biased region" description="Polar residues" evidence="1">
    <location>
        <begin position="331"/>
        <end position="351"/>
    </location>
</feature>
<evidence type="ECO:0000256" key="1">
    <source>
        <dbReference type="SAM" id="MobiDB-lite"/>
    </source>
</evidence>
<sequence length="371" mass="39816">MLWTPAPRDRAPLRCGRCSSSCAGATAWRPATGSRGGCVRPTSCSLPSTVTGQSPSTRISCTTGWARPSTAWSRSPATRNRRASGRCWATRSPTSPPSPPSGCRRRATPRSAAGVGICPRGDIRRGDARCSPGKPAGFHLAGKVFSHETSYADPALHHRVARHSRRRGHNDPGRAAGASRPDLLAVQVRSHRHVPVRGDDRRHLRVDLHGCHQPAVGLRHQRPERLQRAEEPAHRAVPRHLQRVVGERHDDGPVHLEGRAALALRLHHRVVHLGAHLGWRQPEAARRRHPHLRGTGAGRLGRLAQLTPPLVRTGPLDVRTASPPGARHGTSGRQGNGSASTAGSLHAASSNDGDEAVEDEWGGVQRGVPAA</sequence>
<protein>
    <submittedName>
        <fullName evidence="2">Uncharacterized protein</fullName>
    </submittedName>
</protein>
<accession>A0A9W4EBZ2</accession>
<dbReference type="Proteomes" id="UP001153328">
    <property type="component" value="Unassembled WGS sequence"/>
</dbReference>
<evidence type="ECO:0000313" key="2">
    <source>
        <dbReference type="EMBL" id="CAG7597491.1"/>
    </source>
</evidence>
<feature type="region of interest" description="Disordered" evidence="1">
    <location>
        <begin position="282"/>
        <end position="371"/>
    </location>
</feature>
<reference evidence="2" key="1">
    <citation type="submission" date="2021-06" db="EMBL/GenBank/DDBJ databases">
        <authorList>
            <person name="Arsene-Ploetze F."/>
        </authorList>
    </citation>
    <scope>NUCLEOTIDE SEQUENCE</scope>
    <source>
        <strain evidence="2">SBRY1</strain>
    </source>
</reference>
<dbReference type="EMBL" id="CAJVAX010000001">
    <property type="protein sequence ID" value="CAG7597491.1"/>
    <property type="molecule type" value="Genomic_DNA"/>
</dbReference>
<comment type="caution">
    <text evidence="2">The sequence shown here is derived from an EMBL/GenBank/DDBJ whole genome shotgun (WGS) entry which is preliminary data.</text>
</comment>
<proteinExistence type="predicted"/>
<gene>
    <name evidence="2" type="ORF">SBRY_10085</name>
</gene>
<feature type="compositionally biased region" description="Acidic residues" evidence="1">
    <location>
        <begin position="352"/>
        <end position="361"/>
    </location>
</feature>